<evidence type="ECO:0000313" key="2">
    <source>
        <dbReference type="Proteomes" id="UP000015442"/>
    </source>
</evidence>
<dbReference type="EMBL" id="AKWY02000004">
    <property type="protein sequence ID" value="EQA73545.1"/>
    <property type="molecule type" value="Genomic_DNA"/>
</dbReference>
<name>T0FVG1_9LEPT</name>
<evidence type="ECO:0000313" key="1">
    <source>
        <dbReference type="EMBL" id="EQA73545.1"/>
    </source>
</evidence>
<comment type="caution">
    <text evidence="1">The sequence shown here is derived from an EMBL/GenBank/DDBJ whole genome shotgun (WGS) entry which is preliminary data.</text>
</comment>
<organism evidence="1 2">
    <name type="scientific">Leptospira noguchii serovar Panama str. CZ214</name>
    <dbReference type="NCBI Taxonomy" id="1001595"/>
    <lineage>
        <taxon>Bacteria</taxon>
        <taxon>Pseudomonadati</taxon>
        <taxon>Spirochaetota</taxon>
        <taxon>Spirochaetia</taxon>
        <taxon>Leptospirales</taxon>
        <taxon>Leptospiraceae</taxon>
        <taxon>Leptospira</taxon>
    </lineage>
</organism>
<sequence>MNLAYRSLDFFDEDLERSSVFFCNCIFPRKFPNQFVFLQSIFRICDSKMFIE</sequence>
<gene>
    <name evidence="1" type="ORF">LEP1GSC059_0253</name>
</gene>
<proteinExistence type="predicted"/>
<dbReference type="AlphaFoldDB" id="T0FVG1"/>
<accession>T0FVG1</accession>
<reference evidence="1 2" key="1">
    <citation type="submission" date="2013-05" db="EMBL/GenBank/DDBJ databases">
        <authorList>
            <person name="Harkins D.M."/>
            <person name="Durkin A.S."/>
            <person name="Brinkac L.M."/>
            <person name="Haft D.H."/>
            <person name="Selengut J.D."/>
            <person name="Sanka R."/>
            <person name="DePew J."/>
            <person name="Purushe J."/>
            <person name="Hartskeerl R.A."/>
            <person name="Ahmed A."/>
            <person name="van der Linden H."/>
            <person name="Goris M.G.A."/>
            <person name="Vinetz J.M."/>
            <person name="Sutton G.G."/>
            <person name="Nierman W.C."/>
            <person name="Fouts D.E."/>
        </authorList>
    </citation>
    <scope>NUCLEOTIDE SEQUENCE [LARGE SCALE GENOMIC DNA]</scope>
    <source>
        <strain evidence="1 2">CZ214</strain>
    </source>
</reference>
<dbReference type="Proteomes" id="UP000015442">
    <property type="component" value="Unassembled WGS sequence"/>
</dbReference>
<protein>
    <submittedName>
        <fullName evidence="1">Uncharacterized protein</fullName>
    </submittedName>
</protein>